<dbReference type="Gene3D" id="3.40.50.2000">
    <property type="entry name" value="Glycogen Phosphorylase B"/>
    <property type="match status" value="2"/>
</dbReference>
<keyword evidence="5" id="KW-1185">Reference proteome</keyword>
<dbReference type="Pfam" id="PF13692">
    <property type="entry name" value="Glyco_trans_1_4"/>
    <property type="match status" value="1"/>
</dbReference>
<evidence type="ECO:0000313" key="4">
    <source>
        <dbReference type="EMBL" id="QLG28682.1"/>
    </source>
</evidence>
<dbReference type="InterPro" id="IPR028098">
    <property type="entry name" value="Glyco_trans_4-like_N"/>
</dbReference>
<name>A0A7D5KNQ1_9EURY</name>
<dbReference type="SUPFAM" id="SSF53756">
    <property type="entry name" value="UDP-Glycosyltransferase/glycogen phosphorylase"/>
    <property type="match status" value="1"/>
</dbReference>
<dbReference type="Pfam" id="PF13439">
    <property type="entry name" value="Glyco_transf_4"/>
    <property type="match status" value="1"/>
</dbReference>
<dbReference type="GeneID" id="56030072"/>
<reference evidence="4 5" key="1">
    <citation type="submission" date="2020-07" db="EMBL/GenBank/DDBJ databases">
        <title>Gai3-2, isolated from salt lake.</title>
        <authorList>
            <person name="Cui H."/>
            <person name="Shi X."/>
        </authorList>
    </citation>
    <scope>NUCLEOTIDE SEQUENCE [LARGE SCALE GENOMIC DNA]</scope>
    <source>
        <strain evidence="4 5">Gai3-2</strain>
    </source>
</reference>
<evidence type="ECO:0000313" key="5">
    <source>
        <dbReference type="Proteomes" id="UP000509750"/>
    </source>
</evidence>
<dbReference type="EMBL" id="CP058529">
    <property type="protein sequence ID" value="QLG28682.1"/>
    <property type="molecule type" value="Genomic_DNA"/>
</dbReference>
<proteinExistence type="predicted"/>
<dbReference type="CDD" id="cd03801">
    <property type="entry name" value="GT4_PimA-like"/>
    <property type="match status" value="1"/>
</dbReference>
<protein>
    <submittedName>
        <fullName evidence="4">Glycosyltransferase family 4 protein</fullName>
    </submittedName>
</protein>
<organism evidence="4 5">
    <name type="scientific">Halorarum halophilum</name>
    <dbReference type="NCBI Taxonomy" id="2743090"/>
    <lineage>
        <taxon>Archaea</taxon>
        <taxon>Methanobacteriati</taxon>
        <taxon>Methanobacteriota</taxon>
        <taxon>Stenosarchaea group</taxon>
        <taxon>Halobacteria</taxon>
        <taxon>Halobacteriales</taxon>
        <taxon>Haloferacaceae</taxon>
        <taxon>Halorarum</taxon>
    </lineage>
</organism>
<accession>A0A7D5KNQ1</accession>
<dbReference type="KEGG" id="halg:HUG10_14525"/>
<dbReference type="RefSeq" id="WP_179170256.1">
    <property type="nucleotide sequence ID" value="NZ_CP058529.1"/>
</dbReference>
<dbReference type="OrthoDB" id="132546at2157"/>
<dbReference type="Proteomes" id="UP000509750">
    <property type="component" value="Chromosome"/>
</dbReference>
<dbReference type="PANTHER" id="PTHR12526">
    <property type="entry name" value="GLYCOSYLTRANSFERASE"/>
    <property type="match status" value="1"/>
</dbReference>
<evidence type="ECO:0000256" key="2">
    <source>
        <dbReference type="ARBA" id="ARBA00022679"/>
    </source>
</evidence>
<evidence type="ECO:0000256" key="1">
    <source>
        <dbReference type="ARBA" id="ARBA00022676"/>
    </source>
</evidence>
<dbReference type="PANTHER" id="PTHR12526:SF510">
    <property type="entry name" value="D-INOSITOL 3-PHOSPHATE GLYCOSYLTRANSFERASE"/>
    <property type="match status" value="1"/>
</dbReference>
<feature type="domain" description="Glycosyltransferase subfamily 4-like N-terminal" evidence="3">
    <location>
        <begin position="83"/>
        <end position="179"/>
    </location>
</feature>
<evidence type="ECO:0000259" key="3">
    <source>
        <dbReference type="Pfam" id="PF13439"/>
    </source>
</evidence>
<keyword evidence="2 4" id="KW-0808">Transferase</keyword>
<gene>
    <name evidence="4" type="ORF">HUG10_14525</name>
</gene>
<sequence length="376" mass="40402">MSPGPPTVLHVGHHPQPGGGFVDLVTRVEGRESFSPDATNVVALLDSAPACVDRARERLSAPIEPIVGFGAGPVSPGDLAAALPRAGGVRRLYGLCKRYDVDLLHANDFRAGVVASIVAILIGCPFVQHVHHTASHRNHPWLRQCLFRAADTTIHVSEYTRRELADGDADHVVVRSPIDVTDFRSRSADPDALAETYVRHGRPTVALIGRLAPNKGHKPFIRTATEVDANFLVVGSGDDTARSELESLVEGLGVSDRVTFTGFWEKVVDVYALADVVVVPSHDENLPKVIQEALAWKVPVVASRSGGIPELVADERTGLLVNPDDDGTGLATAIERLLADEAFAETLATAGHDQLRSEFDIAVVSERLEDVYETVV</sequence>
<dbReference type="GO" id="GO:0016757">
    <property type="term" value="F:glycosyltransferase activity"/>
    <property type="evidence" value="ECO:0007669"/>
    <property type="project" value="UniProtKB-KW"/>
</dbReference>
<dbReference type="AlphaFoldDB" id="A0A7D5KNQ1"/>
<keyword evidence="1" id="KW-0328">Glycosyltransferase</keyword>